<comment type="caution">
    <text evidence="2">The sequence shown here is derived from an EMBL/GenBank/DDBJ whole genome shotgun (WGS) entry which is preliminary data.</text>
</comment>
<evidence type="ECO:0000313" key="2">
    <source>
        <dbReference type="EMBL" id="KAJ8949065.1"/>
    </source>
</evidence>
<gene>
    <name evidence="2" type="ORF">NQ318_016967</name>
</gene>
<feature type="region of interest" description="Disordered" evidence="1">
    <location>
        <begin position="258"/>
        <end position="277"/>
    </location>
</feature>
<dbReference type="Proteomes" id="UP001162162">
    <property type="component" value="Unassembled WGS sequence"/>
</dbReference>
<accession>A0AAV8YD05</accession>
<dbReference type="AlphaFoldDB" id="A0AAV8YD05"/>
<feature type="compositionally biased region" description="Basic and acidic residues" evidence="1">
    <location>
        <begin position="41"/>
        <end position="50"/>
    </location>
</feature>
<feature type="region of interest" description="Disordered" evidence="1">
    <location>
        <begin position="1"/>
        <end position="52"/>
    </location>
</feature>
<reference evidence="2" key="1">
    <citation type="journal article" date="2023" name="Insect Mol. Biol.">
        <title>Genome sequencing provides insights into the evolution of gene families encoding plant cell wall-degrading enzymes in longhorned beetles.</title>
        <authorList>
            <person name="Shin N.R."/>
            <person name="Okamura Y."/>
            <person name="Kirsch R."/>
            <person name="Pauchet Y."/>
        </authorList>
    </citation>
    <scope>NUCLEOTIDE SEQUENCE</scope>
    <source>
        <strain evidence="2">AMC_N1</strain>
    </source>
</reference>
<feature type="compositionally biased region" description="Low complexity" evidence="1">
    <location>
        <begin position="443"/>
        <end position="454"/>
    </location>
</feature>
<name>A0AAV8YD05_9CUCU</name>
<feature type="compositionally biased region" description="Basic residues" evidence="1">
    <location>
        <begin position="1"/>
        <end position="10"/>
    </location>
</feature>
<keyword evidence="3" id="KW-1185">Reference proteome</keyword>
<feature type="compositionally biased region" description="Gly residues" evidence="1">
    <location>
        <begin position="19"/>
        <end position="38"/>
    </location>
</feature>
<proteinExistence type="predicted"/>
<feature type="region of interest" description="Disordered" evidence="1">
    <location>
        <begin position="302"/>
        <end position="466"/>
    </location>
</feature>
<dbReference type="EMBL" id="JAPWTK010000124">
    <property type="protein sequence ID" value="KAJ8949065.1"/>
    <property type="molecule type" value="Genomic_DNA"/>
</dbReference>
<feature type="compositionally biased region" description="Low complexity" evidence="1">
    <location>
        <begin position="367"/>
        <end position="376"/>
    </location>
</feature>
<sequence>MSRREPKKVGIKAPSGGLKQPGGGKGGAGGGRAGGKAGGAAKKEPQKVTEFEIPAFSIAPPKKKPVIDWEKLKKETARRQAPKGEDIKQIKRVLNEVKESPNITVHEFINLVSPYTADNGQCLRTIMAEDLETFRKLARKVYETMTQDVSDVLVNEQLQMVQFYQEKHDHLTGKMMRAINDIYDMVPEFDFEKYLADTTGYLNKVLPLPAEVVRDEAEVEMQRRQAAYHRLQWLRSEGERMNEENKRLQSRLDELKQEQQMEQNRAAEMAAEAETKRQQLIEQEAQVKEKLDKLNESVEKSFVDNETNVTKAHNREAKQKPAGTGAVKKGAQPPKKKRKPKRPEWSSTTAADIEEGAAQEAVDAEVTKAAPAATRTTARRPRRKSPHFSPIKTPPPREAPREASSFRTTHKHAPRSPFHYSPPKSPTGAPPMETKLEQTATTVQQKRPQPRVRQTMAPRDTWGGFF</sequence>
<protein>
    <submittedName>
        <fullName evidence="2">Uncharacterized protein</fullName>
    </submittedName>
</protein>
<evidence type="ECO:0000256" key="1">
    <source>
        <dbReference type="SAM" id="MobiDB-lite"/>
    </source>
</evidence>
<feature type="compositionally biased region" description="Basic residues" evidence="1">
    <location>
        <begin position="377"/>
        <end position="386"/>
    </location>
</feature>
<organism evidence="2 3">
    <name type="scientific">Aromia moschata</name>
    <dbReference type="NCBI Taxonomy" id="1265417"/>
    <lineage>
        <taxon>Eukaryota</taxon>
        <taxon>Metazoa</taxon>
        <taxon>Ecdysozoa</taxon>
        <taxon>Arthropoda</taxon>
        <taxon>Hexapoda</taxon>
        <taxon>Insecta</taxon>
        <taxon>Pterygota</taxon>
        <taxon>Neoptera</taxon>
        <taxon>Endopterygota</taxon>
        <taxon>Coleoptera</taxon>
        <taxon>Polyphaga</taxon>
        <taxon>Cucujiformia</taxon>
        <taxon>Chrysomeloidea</taxon>
        <taxon>Cerambycidae</taxon>
        <taxon>Cerambycinae</taxon>
        <taxon>Callichromatini</taxon>
        <taxon>Aromia</taxon>
    </lineage>
</organism>
<evidence type="ECO:0000313" key="3">
    <source>
        <dbReference type="Proteomes" id="UP001162162"/>
    </source>
</evidence>